<accession>A0A507D3W8</accession>
<evidence type="ECO:0000259" key="9">
    <source>
        <dbReference type="Pfam" id="PF21639"/>
    </source>
</evidence>
<evidence type="ECO:0000256" key="1">
    <source>
        <dbReference type="ARBA" id="ARBA00004123"/>
    </source>
</evidence>
<evidence type="ECO:0008006" key="12">
    <source>
        <dbReference type="Google" id="ProtNLM"/>
    </source>
</evidence>
<dbReference type="InterPro" id="IPR027417">
    <property type="entry name" value="P-loop_NTPase"/>
</dbReference>
<dbReference type="InterPro" id="IPR020796">
    <property type="entry name" value="ORC5"/>
</dbReference>
<dbReference type="InterPro" id="IPR041664">
    <property type="entry name" value="AAA_16"/>
</dbReference>
<reference evidence="10 11" key="1">
    <citation type="journal article" date="2019" name="Sci. Rep.">
        <title>Comparative genomics of chytrid fungi reveal insights into the obligate biotrophic and pathogenic lifestyle of Synchytrium endobioticum.</title>
        <authorList>
            <person name="van de Vossenberg B.T.L.H."/>
            <person name="Warris S."/>
            <person name="Nguyen H.D.T."/>
            <person name="van Gent-Pelzer M.P.E."/>
            <person name="Joly D.L."/>
            <person name="van de Geest H.C."/>
            <person name="Bonants P.J.M."/>
            <person name="Smith D.S."/>
            <person name="Levesque C.A."/>
            <person name="van der Lee T.A.J."/>
        </authorList>
    </citation>
    <scope>NUCLEOTIDE SEQUENCE [LARGE SCALE GENOMIC DNA]</scope>
    <source>
        <strain evidence="10 11">LEV6574</strain>
    </source>
</reference>
<dbReference type="InterPro" id="IPR047088">
    <property type="entry name" value="ORC5_C"/>
</dbReference>
<gene>
    <name evidence="10" type="ORF">SeLEV6574_g03339</name>
</gene>
<dbReference type="GO" id="GO:0016887">
    <property type="term" value="F:ATP hydrolysis activity"/>
    <property type="evidence" value="ECO:0007669"/>
    <property type="project" value="InterPro"/>
</dbReference>
<evidence type="ECO:0000259" key="7">
    <source>
        <dbReference type="Pfam" id="PF13191"/>
    </source>
</evidence>
<comment type="subcellular location">
    <subcellularLocation>
        <location evidence="1">Nucleus</location>
    </subcellularLocation>
</comment>
<dbReference type="SUPFAM" id="SSF52540">
    <property type="entry name" value="P-loop containing nucleoside triphosphate hydrolases"/>
    <property type="match status" value="1"/>
</dbReference>
<feature type="domain" description="Orc1-like AAA ATPase" evidence="7">
    <location>
        <begin position="58"/>
        <end position="170"/>
    </location>
</feature>
<evidence type="ECO:0000313" key="11">
    <source>
        <dbReference type="Proteomes" id="UP000320475"/>
    </source>
</evidence>
<keyword evidence="5" id="KW-0067">ATP-binding</keyword>
<dbReference type="Pfam" id="PF14630">
    <property type="entry name" value="ORC5_C"/>
    <property type="match status" value="1"/>
</dbReference>
<dbReference type="InterPro" id="IPR048866">
    <property type="entry name" value="ORC5_lid"/>
</dbReference>
<dbReference type="PANTHER" id="PTHR12705:SF0">
    <property type="entry name" value="ORIGIN RECOGNITION COMPLEX SUBUNIT 5"/>
    <property type="match status" value="1"/>
</dbReference>
<dbReference type="GO" id="GO:0006270">
    <property type="term" value="P:DNA replication initiation"/>
    <property type="evidence" value="ECO:0007669"/>
    <property type="project" value="TreeGrafter"/>
</dbReference>
<keyword evidence="6" id="KW-0539">Nucleus</keyword>
<dbReference type="Pfam" id="PF13191">
    <property type="entry name" value="AAA_16"/>
    <property type="match status" value="1"/>
</dbReference>
<dbReference type="Gene3D" id="3.40.50.300">
    <property type="entry name" value="P-loop containing nucleotide triphosphate hydrolases"/>
    <property type="match status" value="1"/>
</dbReference>
<evidence type="ECO:0000256" key="5">
    <source>
        <dbReference type="ARBA" id="ARBA00022840"/>
    </source>
</evidence>
<comment type="similarity">
    <text evidence="2">Belongs to the ORC5 family.</text>
</comment>
<dbReference type="Proteomes" id="UP000320475">
    <property type="component" value="Unassembled WGS sequence"/>
</dbReference>
<organism evidence="10 11">
    <name type="scientific">Synchytrium endobioticum</name>
    <dbReference type="NCBI Taxonomy" id="286115"/>
    <lineage>
        <taxon>Eukaryota</taxon>
        <taxon>Fungi</taxon>
        <taxon>Fungi incertae sedis</taxon>
        <taxon>Chytridiomycota</taxon>
        <taxon>Chytridiomycota incertae sedis</taxon>
        <taxon>Chytridiomycetes</taxon>
        <taxon>Synchytriales</taxon>
        <taxon>Synchytriaceae</taxon>
        <taxon>Synchytrium</taxon>
    </lineage>
</organism>
<protein>
    <recommendedName>
        <fullName evidence="12">AAA+ ATPase domain-containing protein</fullName>
    </recommendedName>
</protein>
<comment type="caution">
    <text evidence="10">The sequence shown here is derived from an EMBL/GenBank/DDBJ whole genome shotgun (WGS) entry which is preliminary data.</text>
</comment>
<dbReference type="AlphaFoldDB" id="A0A507D3W8"/>
<evidence type="ECO:0000256" key="3">
    <source>
        <dbReference type="ARBA" id="ARBA00022705"/>
    </source>
</evidence>
<keyword evidence="4" id="KW-0547">Nucleotide-binding</keyword>
<dbReference type="VEuPathDB" id="FungiDB:SeMB42_g04068"/>
<keyword evidence="3" id="KW-0235">DNA replication</keyword>
<dbReference type="PANTHER" id="PTHR12705">
    <property type="entry name" value="ORIGIN RECOGNITION COMPLEX SUBUNIT 5"/>
    <property type="match status" value="1"/>
</dbReference>
<dbReference type="GO" id="GO:0003688">
    <property type="term" value="F:DNA replication origin binding"/>
    <property type="evidence" value="ECO:0007669"/>
    <property type="project" value="TreeGrafter"/>
</dbReference>
<feature type="domain" description="Origin recognition complex subunit 5 C-terminal" evidence="8">
    <location>
        <begin position="320"/>
        <end position="420"/>
    </location>
</feature>
<name>A0A507D3W8_9FUNG</name>
<dbReference type="Pfam" id="PF21639">
    <property type="entry name" value="ORC5_lid"/>
    <property type="match status" value="1"/>
</dbReference>
<proteinExistence type="inferred from homology"/>
<sequence>MLGLDLEDGATCQHVSAAARTRQKYPERASQIDKLVSLLSASVVTVPPSHAYGGFIPAGIHCYGPPSTGKSAILKELLSSHPHSVIINCVETKHSPQLTFTKILDALAHIHVAYVNGFTGASACDSIEEFTTLIHELCAASDERRIVVLDHIEHLRDGSLLPAMFKVSEVVQNKLVLITTSNQAHDHFTLQTGNQPPIEILFASYTRQEMLNILLRDRPVDCEVVAFESFCDLVYEAFAKPCRDLAEFRHVIRLVLPKYLEPIIHGKLKPQDTVKLYRSIKDYLKETMDNLYSRKVPIGDLIRGDDQMVTRRPSSPPINLPIYTRYLLIAAFLASYNPARFDLRFFANEREASKRRKGAGKDRSGGKLRAQLVGPKAFSVERQMNIFHSIIEGEMQGNIHLQIQNTSLVTLRLLTRVTAEARSVNFDIKPYLYDFA</sequence>
<dbReference type="EMBL" id="QEAM01000110">
    <property type="protein sequence ID" value="TPX46199.1"/>
    <property type="molecule type" value="Genomic_DNA"/>
</dbReference>
<evidence type="ECO:0000259" key="8">
    <source>
        <dbReference type="Pfam" id="PF14630"/>
    </source>
</evidence>
<dbReference type="OrthoDB" id="365981at2759"/>
<evidence type="ECO:0000313" key="10">
    <source>
        <dbReference type="EMBL" id="TPX46199.1"/>
    </source>
</evidence>
<dbReference type="GO" id="GO:0005664">
    <property type="term" value="C:nuclear origin of replication recognition complex"/>
    <property type="evidence" value="ECO:0007669"/>
    <property type="project" value="TreeGrafter"/>
</dbReference>
<evidence type="ECO:0000256" key="4">
    <source>
        <dbReference type="ARBA" id="ARBA00022741"/>
    </source>
</evidence>
<evidence type="ECO:0000256" key="2">
    <source>
        <dbReference type="ARBA" id="ARBA00006269"/>
    </source>
</evidence>
<evidence type="ECO:0000256" key="6">
    <source>
        <dbReference type="ARBA" id="ARBA00023242"/>
    </source>
</evidence>
<feature type="domain" description="ORC5 lid" evidence="9">
    <location>
        <begin position="228"/>
        <end position="284"/>
    </location>
</feature>